<dbReference type="AlphaFoldDB" id="A0A382P787"/>
<reference evidence="2" key="1">
    <citation type="submission" date="2018-05" db="EMBL/GenBank/DDBJ databases">
        <authorList>
            <person name="Lanie J.A."/>
            <person name="Ng W.-L."/>
            <person name="Kazmierczak K.M."/>
            <person name="Andrzejewski T.M."/>
            <person name="Davidsen T.M."/>
            <person name="Wayne K.J."/>
            <person name="Tettelin H."/>
            <person name="Glass J.I."/>
            <person name="Rusch D."/>
            <person name="Podicherti R."/>
            <person name="Tsui H.-C.T."/>
            <person name="Winkler M.E."/>
        </authorList>
    </citation>
    <scope>NUCLEOTIDE SEQUENCE</scope>
</reference>
<name>A0A382P787_9ZZZZ</name>
<gene>
    <name evidence="2" type="ORF">METZ01_LOCUS320646</name>
</gene>
<protein>
    <submittedName>
        <fullName evidence="2">Uncharacterized protein</fullName>
    </submittedName>
</protein>
<proteinExistence type="predicted"/>
<feature type="non-terminal residue" evidence="2">
    <location>
        <position position="1"/>
    </location>
</feature>
<organism evidence="2">
    <name type="scientific">marine metagenome</name>
    <dbReference type="NCBI Taxonomy" id="408172"/>
    <lineage>
        <taxon>unclassified sequences</taxon>
        <taxon>metagenomes</taxon>
        <taxon>ecological metagenomes</taxon>
    </lineage>
</organism>
<evidence type="ECO:0000256" key="1">
    <source>
        <dbReference type="SAM" id="MobiDB-lite"/>
    </source>
</evidence>
<dbReference type="EMBL" id="UINC01104554">
    <property type="protein sequence ID" value="SVC67792.1"/>
    <property type="molecule type" value="Genomic_DNA"/>
</dbReference>
<feature type="region of interest" description="Disordered" evidence="1">
    <location>
        <begin position="1"/>
        <end position="43"/>
    </location>
</feature>
<feature type="compositionally biased region" description="Basic and acidic residues" evidence="1">
    <location>
        <begin position="34"/>
        <end position="43"/>
    </location>
</feature>
<sequence>AWAEHGGVARTGASHAYDRNYGGGLPSGWSARITSDDRRAASL</sequence>
<evidence type="ECO:0000313" key="2">
    <source>
        <dbReference type="EMBL" id="SVC67792.1"/>
    </source>
</evidence>
<accession>A0A382P787</accession>